<dbReference type="KEGG" id="gyu:FE374_05435"/>
<dbReference type="EMBL" id="CP040915">
    <property type="protein sequence ID" value="QDC24145.1"/>
    <property type="molecule type" value="Genomic_DNA"/>
</dbReference>
<dbReference type="Gene3D" id="3.40.50.300">
    <property type="entry name" value="P-loop containing nucleotide triphosphate hydrolases"/>
    <property type="match status" value="1"/>
</dbReference>
<dbReference type="InterPro" id="IPR027417">
    <property type="entry name" value="P-loop_NTPase"/>
</dbReference>
<dbReference type="InterPro" id="IPR011006">
    <property type="entry name" value="CheY-like_superfamily"/>
</dbReference>
<gene>
    <name evidence="2" type="ORF">FE374_05435</name>
</gene>
<evidence type="ECO:0000313" key="3">
    <source>
        <dbReference type="Proteomes" id="UP000314616"/>
    </source>
</evidence>
<dbReference type="PANTHER" id="PTHR43384">
    <property type="entry name" value="SEPTUM SITE-DETERMINING PROTEIN MIND HOMOLOG, CHLOROPLASTIC-RELATED"/>
    <property type="match status" value="1"/>
</dbReference>
<dbReference type="GO" id="GO:0016887">
    <property type="term" value="F:ATP hydrolysis activity"/>
    <property type="evidence" value="ECO:0007669"/>
    <property type="project" value="TreeGrafter"/>
</dbReference>
<dbReference type="SUPFAM" id="SSF52172">
    <property type="entry name" value="CheY-like"/>
    <property type="match status" value="1"/>
</dbReference>
<dbReference type="Pfam" id="PF13614">
    <property type="entry name" value="AAA_31"/>
    <property type="match status" value="1"/>
</dbReference>
<evidence type="ECO:0000259" key="1">
    <source>
        <dbReference type="Pfam" id="PF13614"/>
    </source>
</evidence>
<dbReference type="InterPro" id="IPR050625">
    <property type="entry name" value="ParA/MinD_ATPase"/>
</dbReference>
<sequence length="398" mass="41748">MTRTVLATASAELTQHLHDATRGDFTALPLGPLPQETTALLTATGGEPLDVVVLDAAGATEHALALAAQLGQEHPTAAVVLISDEWTDLAATALRHGVLDVIRPDASVPELELALGRARHVAQLRAHAALTGIPGNDAASNRGRVISVASPKGGVGKTTVSTNLAVGLAKAAPQSVVLVDLDIQFGDVAHALNLTPEFTLVDAVRPAGHDAMVLKTYLTLHETGLYVICGSDNPAEADGINAEDVANLLELLAAEFRYVVVDTAPGMSEHTLAAMDHTNDLVMVTSMDVPGVRGLRKELDTLTDLGMFTDARHIVINFADPSRGLSAADVRGTLGTDVDLLLPLSKAVPVSVNQGVPLLQRGGRGPVTKQLRRLVERFTSSLAAETRTSPRRSWVGAR</sequence>
<accession>A0A5B8C4B0</accession>
<dbReference type="AlphaFoldDB" id="A0A5B8C4B0"/>
<protein>
    <submittedName>
        <fullName evidence="2">MinD/ParA family protein</fullName>
    </submittedName>
</protein>
<dbReference type="GO" id="GO:0051782">
    <property type="term" value="P:negative regulation of cell division"/>
    <property type="evidence" value="ECO:0007669"/>
    <property type="project" value="TreeGrafter"/>
</dbReference>
<name>A0A5B8C4B0_9MICO</name>
<dbReference type="SUPFAM" id="SSF52540">
    <property type="entry name" value="P-loop containing nucleoside triphosphate hydrolases"/>
    <property type="match status" value="1"/>
</dbReference>
<dbReference type="GO" id="GO:0009898">
    <property type="term" value="C:cytoplasmic side of plasma membrane"/>
    <property type="evidence" value="ECO:0007669"/>
    <property type="project" value="TreeGrafter"/>
</dbReference>
<dbReference type="Gene3D" id="3.40.50.2300">
    <property type="match status" value="1"/>
</dbReference>
<proteinExistence type="predicted"/>
<dbReference type="GO" id="GO:0005829">
    <property type="term" value="C:cytosol"/>
    <property type="evidence" value="ECO:0007669"/>
    <property type="project" value="TreeGrafter"/>
</dbReference>
<evidence type="ECO:0000313" key="2">
    <source>
        <dbReference type="EMBL" id="QDC24145.1"/>
    </source>
</evidence>
<reference evidence="2 3" key="1">
    <citation type="submission" date="2019-05" db="EMBL/GenBank/DDBJ databases">
        <title>Georgenia *** sp. nov., and Georgenia *** sp. nov., isolated from the intestinal contents of plateau pika (Ochotona curzoniae) in the Qinghai-Tibet plateau of China.</title>
        <authorList>
            <person name="Tian Z."/>
        </authorList>
    </citation>
    <scope>NUCLEOTIDE SEQUENCE [LARGE SCALE GENOMIC DNA]</scope>
    <source>
        <strain evidence="2 3">Z443</strain>
    </source>
</reference>
<dbReference type="OrthoDB" id="3448281at2"/>
<feature type="domain" description="AAA" evidence="1">
    <location>
        <begin position="144"/>
        <end position="302"/>
    </location>
</feature>
<dbReference type="Proteomes" id="UP000314616">
    <property type="component" value="Chromosome"/>
</dbReference>
<dbReference type="RefSeq" id="WP_139927589.1">
    <property type="nucleotide sequence ID" value="NZ_CP040915.1"/>
</dbReference>
<dbReference type="InterPro" id="IPR025669">
    <property type="entry name" value="AAA_dom"/>
</dbReference>
<dbReference type="GO" id="GO:0005524">
    <property type="term" value="F:ATP binding"/>
    <property type="evidence" value="ECO:0007669"/>
    <property type="project" value="TreeGrafter"/>
</dbReference>
<dbReference type="PANTHER" id="PTHR43384:SF13">
    <property type="entry name" value="SLR0110 PROTEIN"/>
    <property type="match status" value="1"/>
</dbReference>
<organism evidence="2 3">
    <name type="scientific">Georgenia yuyongxinii</name>
    <dbReference type="NCBI Taxonomy" id="2589797"/>
    <lineage>
        <taxon>Bacteria</taxon>
        <taxon>Bacillati</taxon>
        <taxon>Actinomycetota</taxon>
        <taxon>Actinomycetes</taxon>
        <taxon>Micrococcales</taxon>
        <taxon>Bogoriellaceae</taxon>
        <taxon>Georgenia</taxon>
    </lineage>
</organism>